<dbReference type="Proteomes" id="UP000242715">
    <property type="component" value="Unassembled WGS sequence"/>
</dbReference>
<evidence type="ECO:0000313" key="1">
    <source>
        <dbReference type="EMBL" id="GAU19416.1"/>
    </source>
</evidence>
<proteinExistence type="predicted"/>
<reference evidence="2" key="1">
    <citation type="journal article" date="2017" name="Front. Plant Sci.">
        <title>Climate Clever Clovers: New Paradigm to Reduce the Environmental Footprint of Ruminants by Breeding Low Methanogenic Forages Utilizing Haplotype Variation.</title>
        <authorList>
            <person name="Kaur P."/>
            <person name="Appels R."/>
            <person name="Bayer P.E."/>
            <person name="Keeble-Gagnere G."/>
            <person name="Wang J."/>
            <person name="Hirakawa H."/>
            <person name="Shirasawa K."/>
            <person name="Vercoe P."/>
            <person name="Stefanova K."/>
            <person name="Durmic Z."/>
            <person name="Nichols P."/>
            <person name="Revell C."/>
            <person name="Isobe S.N."/>
            <person name="Edwards D."/>
            <person name="Erskine W."/>
        </authorList>
    </citation>
    <scope>NUCLEOTIDE SEQUENCE [LARGE SCALE GENOMIC DNA]</scope>
    <source>
        <strain evidence="2">cv. Daliak</strain>
    </source>
</reference>
<gene>
    <name evidence="1" type="ORF">TSUD_76600</name>
</gene>
<protein>
    <submittedName>
        <fullName evidence="1">Uncharacterized protein</fullName>
    </submittedName>
</protein>
<organism evidence="1 2">
    <name type="scientific">Trifolium subterraneum</name>
    <name type="common">Subterranean clover</name>
    <dbReference type="NCBI Taxonomy" id="3900"/>
    <lineage>
        <taxon>Eukaryota</taxon>
        <taxon>Viridiplantae</taxon>
        <taxon>Streptophyta</taxon>
        <taxon>Embryophyta</taxon>
        <taxon>Tracheophyta</taxon>
        <taxon>Spermatophyta</taxon>
        <taxon>Magnoliopsida</taxon>
        <taxon>eudicotyledons</taxon>
        <taxon>Gunneridae</taxon>
        <taxon>Pentapetalae</taxon>
        <taxon>rosids</taxon>
        <taxon>fabids</taxon>
        <taxon>Fabales</taxon>
        <taxon>Fabaceae</taxon>
        <taxon>Papilionoideae</taxon>
        <taxon>50 kb inversion clade</taxon>
        <taxon>NPAAA clade</taxon>
        <taxon>Hologalegina</taxon>
        <taxon>IRL clade</taxon>
        <taxon>Trifolieae</taxon>
        <taxon>Trifolium</taxon>
    </lineage>
</organism>
<evidence type="ECO:0000313" key="2">
    <source>
        <dbReference type="Proteomes" id="UP000242715"/>
    </source>
</evidence>
<accession>A0A2Z6LRK8</accession>
<sequence>MEKKVPQRHVALLDKVNCSNSTQCSKVTMCHMTRLTTVWAHDDLHFDGGSSIASVNSFFCRRCSG</sequence>
<dbReference type="AlphaFoldDB" id="A0A2Z6LRK8"/>
<name>A0A2Z6LRK8_TRISU</name>
<dbReference type="EMBL" id="DF973198">
    <property type="protein sequence ID" value="GAU19416.1"/>
    <property type="molecule type" value="Genomic_DNA"/>
</dbReference>
<keyword evidence="2" id="KW-1185">Reference proteome</keyword>